<dbReference type="RefSeq" id="WP_127730992.1">
    <property type="nucleotide sequence ID" value="NZ_SACP01000015.1"/>
</dbReference>
<evidence type="ECO:0000259" key="1">
    <source>
        <dbReference type="PROSITE" id="PS51186"/>
    </source>
</evidence>
<organism evidence="2 3">
    <name type="scientific">Methylobacterium oryzihabitans</name>
    <dbReference type="NCBI Taxonomy" id="2499852"/>
    <lineage>
        <taxon>Bacteria</taxon>
        <taxon>Pseudomonadati</taxon>
        <taxon>Pseudomonadota</taxon>
        <taxon>Alphaproteobacteria</taxon>
        <taxon>Hyphomicrobiales</taxon>
        <taxon>Methylobacteriaceae</taxon>
        <taxon>Methylobacterium</taxon>
    </lineage>
</organism>
<dbReference type="Gene3D" id="3.40.630.30">
    <property type="match status" value="1"/>
</dbReference>
<dbReference type="Pfam" id="PF13302">
    <property type="entry name" value="Acetyltransf_3"/>
    <property type="match status" value="1"/>
</dbReference>
<dbReference type="EMBL" id="SACP01000015">
    <property type="protein sequence ID" value="RVU16645.1"/>
    <property type="molecule type" value="Genomic_DNA"/>
</dbReference>
<dbReference type="InterPro" id="IPR000182">
    <property type="entry name" value="GNAT_dom"/>
</dbReference>
<protein>
    <submittedName>
        <fullName evidence="2">N-acetyltransferase</fullName>
    </submittedName>
</protein>
<evidence type="ECO:0000313" key="2">
    <source>
        <dbReference type="EMBL" id="RVU16645.1"/>
    </source>
</evidence>
<proteinExistence type="predicted"/>
<reference evidence="2 3" key="1">
    <citation type="submission" date="2019-01" db="EMBL/GenBank/DDBJ databases">
        <authorList>
            <person name="Chen W.-M."/>
        </authorList>
    </citation>
    <scope>NUCLEOTIDE SEQUENCE [LARGE SCALE GENOMIC DNA]</scope>
    <source>
        <strain evidence="2 3">TER-1</strain>
    </source>
</reference>
<dbReference type="SUPFAM" id="SSF55729">
    <property type="entry name" value="Acyl-CoA N-acyltransferases (Nat)"/>
    <property type="match status" value="1"/>
</dbReference>
<dbReference type="InterPro" id="IPR051531">
    <property type="entry name" value="N-acetyltransferase"/>
</dbReference>
<keyword evidence="2" id="KW-0808">Transferase</keyword>
<accession>A0A3S2W8Y7</accession>
<dbReference type="PANTHER" id="PTHR43792">
    <property type="entry name" value="GNAT FAMILY, PUTATIVE (AFU_ORTHOLOGUE AFUA_3G00765)-RELATED-RELATED"/>
    <property type="match status" value="1"/>
</dbReference>
<dbReference type="OrthoDB" id="6293260at2"/>
<dbReference type="InterPro" id="IPR016181">
    <property type="entry name" value="Acyl_CoA_acyltransferase"/>
</dbReference>
<dbReference type="Proteomes" id="UP000286997">
    <property type="component" value="Unassembled WGS sequence"/>
</dbReference>
<feature type="domain" description="N-acetyltransferase" evidence="1">
    <location>
        <begin position="7"/>
        <end position="167"/>
    </location>
</feature>
<sequence length="187" mass="20884">MIRTPRLHLRPWREDDKPAAAALLNTPAATVHLDGVKDRQTFEAMIDAHRAMQARHGLSFWAVESLEDRALAGLCGLRLGGHPGTGVADELEIGWRFGEAFWGRGLAREAAAACLRWGWANTTRPRISAWTVPANRASWGLMVRLGMVRRPDLDFDHPRFPDGHPLRRHVVYVAERPVDPVVPARPA</sequence>
<comment type="caution">
    <text evidence="2">The sequence shown here is derived from an EMBL/GenBank/DDBJ whole genome shotgun (WGS) entry which is preliminary data.</text>
</comment>
<evidence type="ECO:0000313" key="3">
    <source>
        <dbReference type="Proteomes" id="UP000286997"/>
    </source>
</evidence>
<gene>
    <name evidence="2" type="ORF">EOE48_16365</name>
</gene>
<name>A0A3S2W8Y7_9HYPH</name>
<dbReference type="PANTHER" id="PTHR43792:SF1">
    <property type="entry name" value="N-ACETYLTRANSFERASE DOMAIN-CONTAINING PROTEIN"/>
    <property type="match status" value="1"/>
</dbReference>
<dbReference type="AlphaFoldDB" id="A0A3S2W8Y7"/>
<dbReference type="PROSITE" id="PS51186">
    <property type="entry name" value="GNAT"/>
    <property type="match status" value="1"/>
</dbReference>
<keyword evidence="3" id="KW-1185">Reference proteome</keyword>
<dbReference type="GO" id="GO:0016747">
    <property type="term" value="F:acyltransferase activity, transferring groups other than amino-acyl groups"/>
    <property type="evidence" value="ECO:0007669"/>
    <property type="project" value="InterPro"/>
</dbReference>